<dbReference type="InterPro" id="IPR010982">
    <property type="entry name" value="Lambda_DNA-bd_dom_sf"/>
</dbReference>
<dbReference type="GO" id="GO:0003677">
    <property type="term" value="F:DNA binding"/>
    <property type="evidence" value="ECO:0007669"/>
    <property type="project" value="UniProtKB-KW"/>
</dbReference>
<dbReference type="EMBL" id="JACMSF010000015">
    <property type="protein sequence ID" value="MBC2903125.1"/>
    <property type="molecule type" value="Genomic_DNA"/>
</dbReference>
<evidence type="ECO:0000256" key="1">
    <source>
        <dbReference type="ARBA" id="ARBA00023125"/>
    </source>
</evidence>
<dbReference type="CDD" id="cd00093">
    <property type="entry name" value="HTH_XRE"/>
    <property type="match status" value="1"/>
</dbReference>
<comment type="caution">
    <text evidence="3">The sequence shown here is derived from an EMBL/GenBank/DDBJ whole genome shotgun (WGS) entry which is preliminary data.</text>
</comment>
<reference evidence="3 4" key="1">
    <citation type="submission" date="2020-08" db="EMBL/GenBank/DDBJ databases">
        <title>Streptomyces sp. PSKA01 genome sequencing and assembly.</title>
        <authorList>
            <person name="Mandal S."/>
            <person name="Maiti P.K."/>
            <person name="Das P."/>
        </authorList>
    </citation>
    <scope>NUCLEOTIDE SEQUENCE [LARGE SCALE GENOMIC DNA]</scope>
    <source>
        <strain evidence="3 4">PSKA01</strain>
    </source>
</reference>
<sequence length="77" mass="8757">MPLDPLPDWVPARRREIGVRIRAARRNAGLTQEQLAEHVGRDRKTIVRWENGYSVADLDDLLLLAYVLGVPLADLVR</sequence>
<dbReference type="Proteomes" id="UP000584670">
    <property type="component" value="Unassembled WGS sequence"/>
</dbReference>
<keyword evidence="4" id="KW-1185">Reference proteome</keyword>
<evidence type="ECO:0000313" key="3">
    <source>
        <dbReference type="EMBL" id="MBC2903125.1"/>
    </source>
</evidence>
<dbReference type="PROSITE" id="PS50943">
    <property type="entry name" value="HTH_CROC1"/>
    <property type="match status" value="1"/>
</dbReference>
<dbReference type="Pfam" id="PF01381">
    <property type="entry name" value="HTH_3"/>
    <property type="match status" value="1"/>
</dbReference>
<organism evidence="3 4">
    <name type="scientific">Streptomyces cupreus</name>
    <dbReference type="NCBI Taxonomy" id="2759956"/>
    <lineage>
        <taxon>Bacteria</taxon>
        <taxon>Bacillati</taxon>
        <taxon>Actinomycetota</taxon>
        <taxon>Actinomycetes</taxon>
        <taxon>Kitasatosporales</taxon>
        <taxon>Streptomycetaceae</taxon>
        <taxon>Streptomyces</taxon>
    </lineage>
</organism>
<evidence type="ECO:0000313" key="4">
    <source>
        <dbReference type="Proteomes" id="UP000584670"/>
    </source>
</evidence>
<feature type="domain" description="HTH cro/C1-type" evidence="2">
    <location>
        <begin position="21"/>
        <end position="75"/>
    </location>
</feature>
<name>A0A7X1J404_9ACTN</name>
<dbReference type="Gene3D" id="1.10.260.40">
    <property type="entry name" value="lambda repressor-like DNA-binding domains"/>
    <property type="match status" value="1"/>
</dbReference>
<dbReference type="AlphaFoldDB" id="A0A7X1J404"/>
<proteinExistence type="predicted"/>
<dbReference type="SMART" id="SM00530">
    <property type="entry name" value="HTH_XRE"/>
    <property type="match status" value="1"/>
</dbReference>
<protein>
    <submittedName>
        <fullName evidence="3">Helix-turn-helix transcriptional regulator</fullName>
    </submittedName>
</protein>
<dbReference type="RefSeq" id="WP_186283014.1">
    <property type="nucleotide sequence ID" value="NZ_JACMSF010000015.1"/>
</dbReference>
<dbReference type="InterPro" id="IPR001387">
    <property type="entry name" value="Cro/C1-type_HTH"/>
</dbReference>
<dbReference type="PANTHER" id="PTHR46558:SF4">
    <property type="entry name" value="DNA-BIDING PHAGE PROTEIN"/>
    <property type="match status" value="1"/>
</dbReference>
<keyword evidence="1" id="KW-0238">DNA-binding</keyword>
<evidence type="ECO:0000259" key="2">
    <source>
        <dbReference type="PROSITE" id="PS50943"/>
    </source>
</evidence>
<gene>
    <name evidence="3" type="ORF">H4N64_16215</name>
</gene>
<dbReference type="PANTHER" id="PTHR46558">
    <property type="entry name" value="TRACRIPTIONAL REGULATORY PROTEIN-RELATED-RELATED"/>
    <property type="match status" value="1"/>
</dbReference>
<accession>A0A7X1J404</accession>
<dbReference type="SUPFAM" id="SSF47413">
    <property type="entry name" value="lambda repressor-like DNA-binding domains"/>
    <property type="match status" value="1"/>
</dbReference>